<evidence type="ECO:0000256" key="6">
    <source>
        <dbReference type="ARBA" id="ARBA00022989"/>
    </source>
</evidence>
<dbReference type="EMBL" id="KY283601">
    <property type="protein sequence ID" value="AST36261.1"/>
    <property type="molecule type" value="mRNA"/>
</dbReference>
<dbReference type="GO" id="GO:0007165">
    <property type="term" value="P:signal transduction"/>
    <property type="evidence" value="ECO:0007669"/>
    <property type="project" value="UniProtKB-KW"/>
</dbReference>
<sequence>MFGSLLELSDNFFAFNLKYLFLVGLWPSDPWATSHPILYSMYETCIHVLLITFLILSGMANYEIKHDVLMLMTNLDKCLVAYNMFAKISMFVLKRKQLEILVSEIIGSGDQITAERKKLMKMIVLVMTGLSMAIVSSFSALAQYHNEMTVQIWMPFDPKKSRMNLILAGQVVAVLYVVPVILRGVAMQGIVCSLIIYLYDQLIELQRRIKSLEFTVETEGAMREEFKNIIKKHIRLMGYSQDMNNIFGEYFLVQNLVVTLELCLNALMATMIGFEQKTLLVTFFAFLCVALLNEYIYCYLGNEMITQSDNLALAAYESSWTSWPLDLQKDLLILLGVAQKPLQLSAGGIVAMSIQTYGQILYNGYSIFAVLNDVVG</sequence>
<feature type="transmembrane region" description="Helical" evidence="10">
    <location>
        <begin position="250"/>
        <end position="274"/>
    </location>
</feature>
<organism evidence="11">
    <name type="scientific">Hedya nubiferana</name>
    <dbReference type="NCBI Taxonomy" id="572853"/>
    <lineage>
        <taxon>Eukaryota</taxon>
        <taxon>Metazoa</taxon>
        <taxon>Ecdysozoa</taxon>
        <taxon>Arthropoda</taxon>
        <taxon>Hexapoda</taxon>
        <taxon>Insecta</taxon>
        <taxon>Pterygota</taxon>
        <taxon>Neoptera</taxon>
        <taxon>Endopterygota</taxon>
        <taxon>Lepidoptera</taxon>
        <taxon>Glossata</taxon>
        <taxon>Ditrysia</taxon>
        <taxon>Tortricoidea</taxon>
        <taxon>Tortricidae</taxon>
        <taxon>Olethreutinae</taxon>
        <taxon>Olethreutini</taxon>
        <taxon>Hedya</taxon>
    </lineage>
</organism>
<evidence type="ECO:0000256" key="2">
    <source>
        <dbReference type="ARBA" id="ARBA00022475"/>
    </source>
</evidence>
<evidence type="ECO:0000256" key="10">
    <source>
        <dbReference type="RuleBase" id="RU351113"/>
    </source>
</evidence>
<comment type="caution">
    <text evidence="10">Lacks conserved residue(s) required for the propagation of feature annotation.</text>
</comment>
<evidence type="ECO:0000256" key="5">
    <source>
        <dbReference type="ARBA" id="ARBA00022725"/>
    </source>
</evidence>
<feature type="transmembrane region" description="Helical" evidence="10">
    <location>
        <begin position="40"/>
        <end position="62"/>
    </location>
</feature>
<feature type="transmembrane region" description="Helical" evidence="10">
    <location>
        <begin position="165"/>
        <end position="198"/>
    </location>
</feature>
<evidence type="ECO:0000313" key="11">
    <source>
        <dbReference type="EMBL" id="AST36261.1"/>
    </source>
</evidence>
<keyword evidence="4 10" id="KW-0812">Transmembrane</keyword>
<evidence type="ECO:0000256" key="4">
    <source>
        <dbReference type="ARBA" id="ARBA00022692"/>
    </source>
</evidence>
<dbReference type="PANTHER" id="PTHR21137:SF35">
    <property type="entry name" value="ODORANT RECEPTOR 19A-RELATED"/>
    <property type="match status" value="1"/>
</dbReference>
<dbReference type="GO" id="GO:0004984">
    <property type="term" value="F:olfactory receptor activity"/>
    <property type="evidence" value="ECO:0007669"/>
    <property type="project" value="InterPro"/>
</dbReference>
<dbReference type="GO" id="GO:0005549">
    <property type="term" value="F:odorant binding"/>
    <property type="evidence" value="ECO:0007669"/>
    <property type="project" value="InterPro"/>
</dbReference>
<dbReference type="PANTHER" id="PTHR21137">
    <property type="entry name" value="ODORANT RECEPTOR"/>
    <property type="match status" value="1"/>
</dbReference>
<dbReference type="InterPro" id="IPR004117">
    <property type="entry name" value="7tm6_olfct_rcpt"/>
</dbReference>
<keyword evidence="7 10" id="KW-0472">Membrane</keyword>
<protein>
    <recommendedName>
        <fullName evidence="10">Odorant receptor</fullName>
    </recommendedName>
</protein>
<keyword evidence="3 10" id="KW-0716">Sensory transduction</keyword>
<evidence type="ECO:0000256" key="7">
    <source>
        <dbReference type="ARBA" id="ARBA00023136"/>
    </source>
</evidence>
<comment type="subcellular location">
    <subcellularLocation>
        <location evidence="1 10">Cell membrane</location>
        <topology evidence="1 10">Multi-pass membrane protein</topology>
    </subcellularLocation>
</comment>
<dbReference type="AlphaFoldDB" id="A0A223HD17"/>
<keyword evidence="5 10" id="KW-0552">Olfaction</keyword>
<reference evidence="11" key="1">
    <citation type="journal article" date="2017" name="Sci. Rep.">
        <title>Antennal transcriptomes of three tortricid moths reveal putative conserved chemosensory receptors for social and habitat olfactory cues.</title>
        <authorList>
            <person name="Gonzalez F."/>
            <person name="Witzgall P."/>
            <person name="Walker W.B."/>
        </authorList>
    </citation>
    <scope>NUCLEOTIDE SEQUENCE</scope>
</reference>
<dbReference type="GO" id="GO:0005886">
    <property type="term" value="C:plasma membrane"/>
    <property type="evidence" value="ECO:0007669"/>
    <property type="project" value="UniProtKB-SubCell"/>
</dbReference>
<gene>
    <name evidence="11" type="primary">OR</name>
</gene>
<feature type="transmembrane region" description="Helical" evidence="10">
    <location>
        <begin position="122"/>
        <end position="145"/>
    </location>
</feature>
<dbReference type="Pfam" id="PF02949">
    <property type="entry name" value="7tm_6"/>
    <property type="match status" value="1"/>
</dbReference>
<keyword evidence="2" id="KW-1003">Cell membrane</keyword>
<feature type="transmembrane region" description="Helical" evidence="10">
    <location>
        <begin position="280"/>
        <end position="300"/>
    </location>
</feature>
<keyword evidence="6 10" id="KW-1133">Transmembrane helix</keyword>
<evidence type="ECO:0000256" key="9">
    <source>
        <dbReference type="ARBA" id="ARBA00023224"/>
    </source>
</evidence>
<evidence type="ECO:0000256" key="3">
    <source>
        <dbReference type="ARBA" id="ARBA00022606"/>
    </source>
</evidence>
<accession>A0A223HD17</accession>
<keyword evidence="8 10" id="KW-0675">Receptor</keyword>
<evidence type="ECO:0000256" key="1">
    <source>
        <dbReference type="ARBA" id="ARBA00004651"/>
    </source>
</evidence>
<name>A0A223HD17_9NEOP</name>
<evidence type="ECO:0000256" key="8">
    <source>
        <dbReference type="ARBA" id="ARBA00023170"/>
    </source>
</evidence>
<keyword evidence="9 10" id="KW-0807">Transducer</keyword>
<proteinExistence type="evidence at transcript level"/>
<comment type="similarity">
    <text evidence="10">Belongs to the insect chemoreceptor superfamily. Heteromeric odorant receptor channel (TC 1.A.69) family.</text>
</comment>